<sequence length="170" mass="18495">MKITVPLTDGFLPARFTKHADATDFLAGVPVRSFPITITEAPTATQAFALSLIDFDATPVCGFPWVHWLAANLPATWLTIPETASREPKLAAQFIQGKNSNANAFAPRPTSVTTGYTGPQPPDKAHAYTLTVYALDEQLQLAPGFWLNDLRRALRGHVLAKAQLELPCQV</sequence>
<name>A0A0R1UEF1_9LACO</name>
<dbReference type="Gene3D" id="3.90.280.10">
    <property type="entry name" value="PEBP-like"/>
    <property type="match status" value="1"/>
</dbReference>
<dbReference type="InterPro" id="IPR008914">
    <property type="entry name" value="PEBP"/>
</dbReference>
<dbReference type="RefSeq" id="WP_056953896.1">
    <property type="nucleotide sequence ID" value="NZ_AZFK01000016.1"/>
</dbReference>
<dbReference type="Pfam" id="PF01161">
    <property type="entry name" value="PBP"/>
    <property type="match status" value="1"/>
</dbReference>
<dbReference type="SUPFAM" id="SSF49777">
    <property type="entry name" value="PEBP-like"/>
    <property type="match status" value="1"/>
</dbReference>
<proteinExistence type="predicted"/>
<protein>
    <recommendedName>
        <fullName evidence="3">Phospholipid-binding protein</fullName>
    </recommendedName>
</protein>
<dbReference type="AlphaFoldDB" id="A0A0R1UEF1"/>
<evidence type="ECO:0000313" key="2">
    <source>
        <dbReference type="Proteomes" id="UP000050816"/>
    </source>
</evidence>
<gene>
    <name evidence="1" type="ORF">FC43_GL000753</name>
</gene>
<dbReference type="InterPro" id="IPR036610">
    <property type="entry name" value="PEBP-like_sf"/>
</dbReference>
<reference evidence="1 2" key="1">
    <citation type="journal article" date="2015" name="Genome Announc.">
        <title>Expanding the biotechnology potential of lactobacilli through comparative genomics of 213 strains and associated genera.</title>
        <authorList>
            <person name="Sun Z."/>
            <person name="Harris H.M."/>
            <person name="McCann A."/>
            <person name="Guo C."/>
            <person name="Argimon S."/>
            <person name="Zhang W."/>
            <person name="Yang X."/>
            <person name="Jeffery I.B."/>
            <person name="Cooney J.C."/>
            <person name="Kagawa T.F."/>
            <person name="Liu W."/>
            <person name="Song Y."/>
            <person name="Salvetti E."/>
            <person name="Wrobel A."/>
            <person name="Rasinkangas P."/>
            <person name="Parkhill J."/>
            <person name="Rea M.C."/>
            <person name="O'Sullivan O."/>
            <person name="Ritari J."/>
            <person name="Douillard F.P."/>
            <person name="Paul Ross R."/>
            <person name="Yang R."/>
            <person name="Briner A.E."/>
            <person name="Felis G.E."/>
            <person name="de Vos W.M."/>
            <person name="Barrangou R."/>
            <person name="Klaenhammer T.R."/>
            <person name="Caufield P.W."/>
            <person name="Cui Y."/>
            <person name="Zhang H."/>
            <person name="O'Toole P.W."/>
        </authorList>
    </citation>
    <scope>NUCLEOTIDE SEQUENCE [LARGE SCALE GENOMIC DNA]</scope>
    <source>
        <strain evidence="1 2">DSM 15946</strain>
    </source>
</reference>
<accession>A0A0R1UEF1</accession>
<dbReference type="PATRIC" id="fig|1423760.3.peg.774"/>
<dbReference type="NCBIfam" id="TIGR00481">
    <property type="entry name" value="YbhB/YbcL family Raf kinase inhibitor-like protein"/>
    <property type="match status" value="1"/>
</dbReference>
<dbReference type="EMBL" id="AZFK01000016">
    <property type="protein sequence ID" value="KRL91783.1"/>
    <property type="molecule type" value="Genomic_DNA"/>
</dbReference>
<dbReference type="PANTHER" id="PTHR30289">
    <property type="entry name" value="UNCHARACTERIZED PROTEIN YBCL-RELATED"/>
    <property type="match status" value="1"/>
</dbReference>
<dbReference type="PANTHER" id="PTHR30289:SF1">
    <property type="entry name" value="PEBP (PHOSPHATIDYLETHANOLAMINE-BINDING PROTEIN) FAMILY PROTEIN"/>
    <property type="match status" value="1"/>
</dbReference>
<evidence type="ECO:0000313" key="1">
    <source>
        <dbReference type="EMBL" id="KRL91783.1"/>
    </source>
</evidence>
<evidence type="ECO:0008006" key="3">
    <source>
        <dbReference type="Google" id="ProtNLM"/>
    </source>
</evidence>
<comment type="caution">
    <text evidence="1">The sequence shown here is derived from an EMBL/GenBank/DDBJ whole genome shotgun (WGS) entry which is preliminary data.</text>
</comment>
<organism evidence="1 2">
    <name type="scientific">Limosilactobacillus ingluviei DSM 15946</name>
    <dbReference type="NCBI Taxonomy" id="1423760"/>
    <lineage>
        <taxon>Bacteria</taxon>
        <taxon>Bacillati</taxon>
        <taxon>Bacillota</taxon>
        <taxon>Bacilli</taxon>
        <taxon>Lactobacillales</taxon>
        <taxon>Lactobacillaceae</taxon>
        <taxon>Limosilactobacillus</taxon>
    </lineage>
</organism>
<dbReference type="InterPro" id="IPR005247">
    <property type="entry name" value="YbhB_YbcL/LppC-like"/>
</dbReference>
<dbReference type="CDD" id="cd00865">
    <property type="entry name" value="PEBP_bact_arch"/>
    <property type="match status" value="1"/>
</dbReference>
<dbReference type="Proteomes" id="UP000050816">
    <property type="component" value="Unassembled WGS sequence"/>
</dbReference>